<keyword evidence="4 7" id="KW-0812">Transmembrane</keyword>
<feature type="transmembrane region" description="Helical" evidence="7">
    <location>
        <begin position="45"/>
        <end position="67"/>
    </location>
</feature>
<dbReference type="Pfam" id="PF13440">
    <property type="entry name" value="Polysacc_synt_3"/>
    <property type="match status" value="1"/>
</dbReference>
<evidence type="ECO:0000313" key="9">
    <source>
        <dbReference type="Proteomes" id="UP000484076"/>
    </source>
</evidence>
<evidence type="ECO:0000256" key="7">
    <source>
        <dbReference type="SAM" id="Phobius"/>
    </source>
</evidence>
<feature type="transmembrane region" description="Helical" evidence="7">
    <location>
        <begin position="122"/>
        <end position="139"/>
    </location>
</feature>
<evidence type="ECO:0000256" key="4">
    <source>
        <dbReference type="ARBA" id="ARBA00022692"/>
    </source>
</evidence>
<feature type="transmembrane region" description="Helical" evidence="7">
    <location>
        <begin position="425"/>
        <end position="450"/>
    </location>
</feature>
<feature type="transmembrane region" description="Helical" evidence="7">
    <location>
        <begin position="334"/>
        <end position="354"/>
    </location>
</feature>
<feature type="transmembrane region" description="Helical" evidence="7">
    <location>
        <begin position="366"/>
        <end position="389"/>
    </location>
</feature>
<comment type="subcellular location">
    <subcellularLocation>
        <location evidence="1">Cell membrane</location>
        <topology evidence="1">Multi-pass membrane protein</topology>
    </subcellularLocation>
</comment>
<accession>A0A8X8GXJ5</accession>
<feature type="transmembrane region" description="Helical" evidence="7">
    <location>
        <begin position="87"/>
        <end position="110"/>
    </location>
</feature>
<keyword evidence="6 7" id="KW-0472">Membrane</keyword>
<dbReference type="PANTHER" id="PTHR30250">
    <property type="entry name" value="PST FAMILY PREDICTED COLANIC ACID TRANSPORTER"/>
    <property type="match status" value="1"/>
</dbReference>
<comment type="caution">
    <text evidence="8">The sequence shown here is derived from an EMBL/GenBank/DDBJ whole genome shotgun (WGS) entry which is preliminary data.</text>
</comment>
<evidence type="ECO:0000256" key="2">
    <source>
        <dbReference type="ARBA" id="ARBA00007430"/>
    </source>
</evidence>
<evidence type="ECO:0000256" key="6">
    <source>
        <dbReference type="ARBA" id="ARBA00023136"/>
    </source>
</evidence>
<keyword evidence="9" id="KW-1185">Reference proteome</keyword>
<feature type="transmembrane region" description="Helical" evidence="7">
    <location>
        <begin position="219"/>
        <end position="238"/>
    </location>
</feature>
<keyword evidence="5 7" id="KW-1133">Transmembrane helix</keyword>
<dbReference type="GO" id="GO:0005886">
    <property type="term" value="C:plasma membrane"/>
    <property type="evidence" value="ECO:0007669"/>
    <property type="project" value="UniProtKB-SubCell"/>
</dbReference>
<feature type="transmembrane region" description="Helical" evidence="7">
    <location>
        <begin position="300"/>
        <end position="322"/>
    </location>
</feature>
<comment type="similarity">
    <text evidence="2">Belongs to the polysaccharide synthase family.</text>
</comment>
<reference evidence="8" key="1">
    <citation type="submission" date="2020-05" db="EMBL/GenBank/DDBJ databases">
        <title>Fertoebacter nigrum gen. nov., sp. nov., a new member of the family Rhodobacteraceae.</title>
        <authorList>
            <person name="Szuroczki S."/>
            <person name="Abbaszade G."/>
            <person name="Buni D."/>
            <person name="Schumann P."/>
            <person name="Toth E."/>
        </authorList>
    </citation>
    <scope>NUCLEOTIDE SEQUENCE</scope>
    <source>
        <strain evidence="8">RG-N-1a</strain>
    </source>
</reference>
<organism evidence="8 9">
    <name type="scientific">Fertoeibacter niger</name>
    <dbReference type="NCBI Taxonomy" id="2656921"/>
    <lineage>
        <taxon>Bacteria</taxon>
        <taxon>Pseudomonadati</taxon>
        <taxon>Pseudomonadota</taxon>
        <taxon>Alphaproteobacteria</taxon>
        <taxon>Rhodobacterales</taxon>
        <taxon>Paracoccaceae</taxon>
        <taxon>Fertoeibacter</taxon>
    </lineage>
</organism>
<dbReference type="RefSeq" id="WP_152825363.1">
    <property type="nucleotide sequence ID" value="NZ_WHUT02000006.1"/>
</dbReference>
<dbReference type="AlphaFoldDB" id="A0A8X8GXJ5"/>
<gene>
    <name evidence="8" type="ORF">GEU84_011115</name>
</gene>
<protein>
    <submittedName>
        <fullName evidence="8">Oligosaccharide flippase family protein</fullName>
    </submittedName>
</protein>
<keyword evidence="3" id="KW-1003">Cell membrane</keyword>
<feature type="transmembrane region" description="Helical" evidence="7">
    <location>
        <begin position="395"/>
        <end position="413"/>
    </location>
</feature>
<sequence length="451" mass="48347">MSRLPRMLTGSGIFARVLRGSAITAGSYAFAQLLRLASNLILTRLLYPEAFGLMALVSVFMVGLMMFSDVGLGASISQNKRGDDPDFLNTAWTIQVARGALLFLAMWALAWPAAQFFRAPDLAVLLPAVGLTLLTGGFAPTRIDTAHRHLMLGRVTLLDLASQAIGIVSMVLIAWVWPSVWALVIGQNIGTLSKLWLVHMYLPGPKNRFQWEPAAGRELIHFGKWIFLSTACGFLLFQGDKAILGAYMPLDQLGIYNIGYFLASFPVLLAQAVAGRVLIPLYRDSPPSASARNFARLRRLRCGLTAGVLALLALLALGGVPLVDFLYDARYAQAGAILVVVACAQMPLVIGMTYDQAALAAGDSRNFFWVVALKATVQTATFLTGVHFGGLLGGLAAQGLTWVLVYPAVIWIARRHGAWDALHDLGFAALALLAGGTALALNWSAVLALAG</sequence>
<evidence type="ECO:0000256" key="1">
    <source>
        <dbReference type="ARBA" id="ARBA00004651"/>
    </source>
</evidence>
<evidence type="ECO:0000256" key="3">
    <source>
        <dbReference type="ARBA" id="ARBA00022475"/>
    </source>
</evidence>
<feature type="transmembrane region" description="Helical" evidence="7">
    <location>
        <begin position="258"/>
        <end position="279"/>
    </location>
</feature>
<evidence type="ECO:0000256" key="5">
    <source>
        <dbReference type="ARBA" id="ARBA00022989"/>
    </source>
</evidence>
<dbReference type="InterPro" id="IPR050833">
    <property type="entry name" value="Poly_Biosynth_Transport"/>
</dbReference>
<dbReference type="PANTHER" id="PTHR30250:SF10">
    <property type="entry name" value="LIPOPOLYSACCHARIDE BIOSYNTHESIS PROTEIN WZXC"/>
    <property type="match status" value="1"/>
</dbReference>
<proteinExistence type="inferred from homology"/>
<dbReference type="EMBL" id="WHUT02000006">
    <property type="protein sequence ID" value="NUB44937.1"/>
    <property type="molecule type" value="Genomic_DNA"/>
</dbReference>
<evidence type="ECO:0000313" key="8">
    <source>
        <dbReference type="EMBL" id="NUB44937.1"/>
    </source>
</evidence>
<name>A0A8X8GXJ5_9RHOB</name>
<dbReference type="Proteomes" id="UP000484076">
    <property type="component" value="Unassembled WGS sequence"/>
</dbReference>